<dbReference type="PRINTS" id="PR01705">
    <property type="entry name" value="TSP1REPEAT"/>
</dbReference>
<dbReference type="InterPro" id="IPR044004">
    <property type="entry name" value="TSP1_spondin_dom"/>
</dbReference>
<dbReference type="PANTHER" id="PTHR22906">
    <property type="entry name" value="PROPERDIN"/>
    <property type="match status" value="1"/>
</dbReference>
<dbReference type="Pfam" id="PF00090">
    <property type="entry name" value="TSP_1"/>
    <property type="match status" value="4"/>
</dbReference>
<dbReference type="FunFam" id="2.20.100.10:FF:000001">
    <property type="entry name" value="semaphorin-5A isoform X1"/>
    <property type="match status" value="1"/>
</dbReference>
<dbReference type="Ensembl" id="ENSSPAT00000007515.1">
    <property type="protein sequence ID" value="ENSSPAP00000007374.1"/>
    <property type="gene ID" value="ENSSPAG00000005639.1"/>
</dbReference>
<organism evidence="9">
    <name type="scientific">Stegastes partitus</name>
    <name type="common">bicolor damselfish</name>
    <dbReference type="NCBI Taxonomy" id="144197"/>
    <lineage>
        <taxon>Eukaryota</taxon>
        <taxon>Metazoa</taxon>
        <taxon>Chordata</taxon>
        <taxon>Craniata</taxon>
        <taxon>Vertebrata</taxon>
        <taxon>Euteleostomi</taxon>
        <taxon>Actinopterygii</taxon>
        <taxon>Neopterygii</taxon>
        <taxon>Teleostei</taxon>
        <taxon>Neoteleostei</taxon>
        <taxon>Acanthomorphata</taxon>
        <taxon>Ovalentaria</taxon>
        <taxon>Pomacentridae</taxon>
        <taxon>Stegastes</taxon>
    </lineage>
</organism>
<dbReference type="Gene3D" id="2.20.100.10">
    <property type="entry name" value="Thrombospondin type-1 (TSP1) repeat"/>
    <property type="match status" value="5"/>
</dbReference>
<keyword evidence="2" id="KW-0964">Secreted</keyword>
<reference evidence="9" key="1">
    <citation type="submission" date="2023-09" db="UniProtKB">
        <authorList>
            <consortium name="Ensembl"/>
        </authorList>
    </citation>
    <scope>IDENTIFICATION</scope>
</reference>
<keyword evidence="4" id="KW-0677">Repeat</keyword>
<dbReference type="AlphaFoldDB" id="A0A3B4ZM48"/>
<dbReference type="GeneTree" id="ENSGT00440000038972"/>
<comment type="subcellular location">
    <subcellularLocation>
        <location evidence="1">Secreted</location>
    </subcellularLocation>
</comment>
<keyword evidence="6" id="KW-0325">Glycoprotein</keyword>
<name>A0A3B4ZM48_9TELE</name>
<evidence type="ECO:0000256" key="6">
    <source>
        <dbReference type="ARBA" id="ARBA00023180"/>
    </source>
</evidence>
<keyword evidence="3 7" id="KW-0732">Signal</keyword>
<dbReference type="InterPro" id="IPR000884">
    <property type="entry name" value="TSP1_rpt"/>
</dbReference>
<evidence type="ECO:0000256" key="3">
    <source>
        <dbReference type="ARBA" id="ARBA00022729"/>
    </source>
</evidence>
<protein>
    <recommendedName>
        <fullName evidence="8">Spondin-like TSP1 domain-containing protein</fullName>
    </recommendedName>
</protein>
<evidence type="ECO:0000313" key="9">
    <source>
        <dbReference type="Ensembl" id="ENSSPAP00000007374.1"/>
    </source>
</evidence>
<dbReference type="FunFam" id="2.20.100.10:FF:000002">
    <property type="entry name" value="Unc-5 netrin receptor C"/>
    <property type="match status" value="2"/>
</dbReference>
<dbReference type="SMART" id="SM00209">
    <property type="entry name" value="TSP1"/>
    <property type="match status" value="5"/>
</dbReference>
<dbReference type="InterPro" id="IPR036383">
    <property type="entry name" value="TSP1_rpt_sf"/>
</dbReference>
<dbReference type="PANTHER" id="PTHR22906:SF43">
    <property type="entry name" value="PROPERDIN"/>
    <property type="match status" value="1"/>
</dbReference>
<sequence length="320" mass="35124">MHFPSLTLPIFVCVSVVDCIMSPWTAWSTCSVSCGLGSLFRQRDIIREALPEGACGGAQFDSRACFPKACPVHGLWSEWTEWSECDAECGGGVRQRNRTCSAPPPKNDGRDCEGTAFRQTLTIILPSSCCAVLPDGVWSKWTSWSECSKTCFNHVDDVGIKQRFRSCNHTLSLSSNIHAHSLCDGDTDFCFMLPVHGGWSAWSLWTECSAKCDSGVQTRERFCNSPAPQHGGNSCIGPHIQTRDCNSHPLDCGWSSWTQWSACSRTCDVGVRRRYRSGTNPPLAFGGRPCKGDRVGIDTCSIEPCIGGKHLVAIVIIHRI</sequence>
<evidence type="ECO:0000256" key="4">
    <source>
        <dbReference type="ARBA" id="ARBA00022737"/>
    </source>
</evidence>
<evidence type="ECO:0000256" key="7">
    <source>
        <dbReference type="SAM" id="SignalP"/>
    </source>
</evidence>
<evidence type="ECO:0000256" key="1">
    <source>
        <dbReference type="ARBA" id="ARBA00004613"/>
    </source>
</evidence>
<evidence type="ECO:0000259" key="8">
    <source>
        <dbReference type="Pfam" id="PF19028"/>
    </source>
</evidence>
<evidence type="ECO:0000256" key="2">
    <source>
        <dbReference type="ARBA" id="ARBA00022525"/>
    </source>
</evidence>
<dbReference type="PROSITE" id="PS50092">
    <property type="entry name" value="TSP1"/>
    <property type="match status" value="4"/>
</dbReference>
<accession>A0A3B4ZM48</accession>
<evidence type="ECO:0000256" key="5">
    <source>
        <dbReference type="ARBA" id="ARBA00023157"/>
    </source>
</evidence>
<dbReference type="SUPFAM" id="SSF82895">
    <property type="entry name" value="TSP-1 type 1 repeat"/>
    <property type="match status" value="5"/>
</dbReference>
<feature type="chain" id="PRO_5017274265" description="Spondin-like TSP1 domain-containing protein" evidence="7">
    <location>
        <begin position="20"/>
        <end position="320"/>
    </location>
</feature>
<dbReference type="Pfam" id="PF19028">
    <property type="entry name" value="TSP1_spondin"/>
    <property type="match status" value="1"/>
</dbReference>
<dbReference type="STRING" id="144197.ENSSPAP00000007374"/>
<keyword evidence="5" id="KW-1015">Disulfide bond</keyword>
<feature type="signal peptide" evidence="7">
    <location>
        <begin position="1"/>
        <end position="19"/>
    </location>
</feature>
<dbReference type="InterPro" id="IPR052065">
    <property type="entry name" value="Compl_asym_regulator"/>
</dbReference>
<proteinExistence type="predicted"/>
<feature type="domain" description="Spondin-like TSP1" evidence="8">
    <location>
        <begin position="19"/>
        <end position="70"/>
    </location>
</feature>